<name>A0ABD1QCZ4_9LAMI</name>
<evidence type="ECO:0000256" key="1">
    <source>
        <dbReference type="SAM" id="MobiDB-lite"/>
    </source>
</evidence>
<feature type="compositionally biased region" description="Polar residues" evidence="1">
    <location>
        <begin position="64"/>
        <end position="79"/>
    </location>
</feature>
<keyword evidence="3" id="KW-1185">Reference proteome</keyword>
<dbReference type="Proteomes" id="UP001604277">
    <property type="component" value="Unassembled WGS sequence"/>
</dbReference>
<accession>A0ABD1QCZ4</accession>
<feature type="compositionally biased region" description="Polar residues" evidence="1">
    <location>
        <begin position="37"/>
        <end position="49"/>
    </location>
</feature>
<feature type="region of interest" description="Disordered" evidence="1">
    <location>
        <begin position="20"/>
        <end position="79"/>
    </location>
</feature>
<comment type="caution">
    <text evidence="2">The sequence shown here is derived from an EMBL/GenBank/DDBJ whole genome shotgun (WGS) entry which is preliminary data.</text>
</comment>
<evidence type="ECO:0000313" key="3">
    <source>
        <dbReference type="Proteomes" id="UP001604277"/>
    </source>
</evidence>
<dbReference type="EMBL" id="JBFOLJ010000015">
    <property type="protein sequence ID" value="KAL2474087.1"/>
    <property type="molecule type" value="Genomic_DNA"/>
</dbReference>
<gene>
    <name evidence="2" type="ORF">Fot_49823</name>
</gene>
<reference evidence="3" key="1">
    <citation type="submission" date="2024-07" db="EMBL/GenBank/DDBJ databases">
        <title>Two chromosome-level genome assemblies of Korean endemic species Abeliophyllum distichum and Forsythia ovata (Oleaceae).</title>
        <authorList>
            <person name="Jang H."/>
        </authorList>
    </citation>
    <scope>NUCLEOTIDE SEQUENCE [LARGE SCALE GENOMIC DNA]</scope>
</reference>
<dbReference type="AlphaFoldDB" id="A0ABD1QCZ4"/>
<evidence type="ECO:0008006" key="4">
    <source>
        <dbReference type="Google" id="ProtNLM"/>
    </source>
</evidence>
<sequence length="134" mass="15463">MSMNDVDRCEDALRKKELKNKRRRELYAKSQQEKNMHQPQSDCNSTLSIDENMMPQNRRRRDVSATTAKQLAQEIQGNNIQRRQRKSMRFVGVSNCLFLALQLNSFQVTSPASNGVILCIESEFHHLCFGMGKA</sequence>
<feature type="compositionally biased region" description="Basic and acidic residues" evidence="1">
    <location>
        <begin position="25"/>
        <end position="36"/>
    </location>
</feature>
<organism evidence="2 3">
    <name type="scientific">Forsythia ovata</name>
    <dbReference type="NCBI Taxonomy" id="205694"/>
    <lineage>
        <taxon>Eukaryota</taxon>
        <taxon>Viridiplantae</taxon>
        <taxon>Streptophyta</taxon>
        <taxon>Embryophyta</taxon>
        <taxon>Tracheophyta</taxon>
        <taxon>Spermatophyta</taxon>
        <taxon>Magnoliopsida</taxon>
        <taxon>eudicotyledons</taxon>
        <taxon>Gunneridae</taxon>
        <taxon>Pentapetalae</taxon>
        <taxon>asterids</taxon>
        <taxon>lamiids</taxon>
        <taxon>Lamiales</taxon>
        <taxon>Oleaceae</taxon>
        <taxon>Forsythieae</taxon>
        <taxon>Forsythia</taxon>
    </lineage>
</organism>
<evidence type="ECO:0000313" key="2">
    <source>
        <dbReference type="EMBL" id="KAL2474087.1"/>
    </source>
</evidence>
<protein>
    <recommendedName>
        <fullName evidence="4">IBB domain-containing protein</fullName>
    </recommendedName>
</protein>
<proteinExistence type="predicted"/>